<dbReference type="Proteomes" id="UP000192596">
    <property type="component" value="Unassembled WGS sequence"/>
</dbReference>
<evidence type="ECO:0000259" key="3">
    <source>
        <dbReference type="Pfam" id="PF20233"/>
    </source>
</evidence>
<sequence>MPTAQDVVEPVWQHDEKNRIWYWYDAHNDVHRRWDDGSELDTRLLTPGQPHTAFSPSPPETRSSTSISRWSDGSSVSSRMPLQQGGWNGGLLGPRKRQGHSRQSTDIAHKLKFRVQSEPLKYFRPGTVFYVRRLYAVPSDTVPRNVADTRSDEKIFGLVVIKIGVLSCSVVPIVPNVTAGDIGHSEVQQYGIIYTGDTVPKTSAAEIEMQPLPVKVKPDDSEFRLQRSTRINYGKVHNIEHSAKVLPFGRVADGSRDHLLRQFANVWSTQLGVSLIREEMIPSGVNVNGPPYVPVTPVGEQSVQRSQVAPERAALKDTHDDQEPISTGISKLILGAGGQTRTPILAYLPLTQQSAHPTAPPWSMGPETTAAESASTLRVRSTALSPPTEQSPDQHGTHGNADTALQQAEIDRLYGRLKRYVGLHETVLNQRYDFESGLNSAWESLAQCLQMMDDAIKRRNEGLEAANEQLDEAFREAQKQVSLAKDVQKMTTAKQLELSTTETDIRDNTEEILAWRLASKETLERIDEMKALAVLASESASAFEAEDGQNPRPEVLAFRRAQERVGTSKMQLQEFDEEHEERVRRFAMASDRGEPTDPRFAALETEYKTQRTTLAIALEKDEMHLQARRKECSAVGIVFQDDSLLSNREPMDNTSHKSFSIDLHDEDGSLEDSSAHQQEKLALVDRWVQELPAGFGPPID</sequence>
<evidence type="ECO:0000313" key="4">
    <source>
        <dbReference type="EMBL" id="OQN98505.1"/>
    </source>
</evidence>
<organism evidence="4 5">
    <name type="scientific">Cryoendolithus antarcticus</name>
    <dbReference type="NCBI Taxonomy" id="1507870"/>
    <lineage>
        <taxon>Eukaryota</taxon>
        <taxon>Fungi</taxon>
        <taxon>Dikarya</taxon>
        <taxon>Ascomycota</taxon>
        <taxon>Pezizomycotina</taxon>
        <taxon>Dothideomycetes</taxon>
        <taxon>Dothideomycetidae</taxon>
        <taxon>Cladosporiales</taxon>
        <taxon>Cladosporiaceae</taxon>
        <taxon>Cryoendolithus</taxon>
    </lineage>
</organism>
<feature type="region of interest" description="Disordered" evidence="2">
    <location>
        <begin position="355"/>
        <end position="400"/>
    </location>
</feature>
<dbReference type="AlphaFoldDB" id="A0A1V8SH87"/>
<reference evidence="5" key="1">
    <citation type="submission" date="2017-03" db="EMBL/GenBank/DDBJ databases">
        <title>Genomes of endolithic fungi from Antarctica.</title>
        <authorList>
            <person name="Coleine C."/>
            <person name="Masonjones S."/>
            <person name="Stajich J.E."/>
        </authorList>
    </citation>
    <scope>NUCLEOTIDE SEQUENCE [LARGE SCALE GENOMIC DNA]</scope>
    <source>
        <strain evidence="5">CCFEE 5527</strain>
    </source>
</reference>
<protein>
    <recommendedName>
        <fullName evidence="3">DUF6590 domain-containing protein</fullName>
    </recommendedName>
</protein>
<accession>A0A1V8SH87</accession>
<feature type="region of interest" description="Disordered" evidence="2">
    <location>
        <begin position="46"/>
        <end position="107"/>
    </location>
</feature>
<evidence type="ECO:0000256" key="1">
    <source>
        <dbReference type="SAM" id="Coils"/>
    </source>
</evidence>
<keyword evidence="1" id="KW-0175">Coiled coil</keyword>
<dbReference type="InterPro" id="IPR046497">
    <property type="entry name" value="DUF6590"/>
</dbReference>
<feature type="compositionally biased region" description="Low complexity" evidence="2">
    <location>
        <begin position="60"/>
        <end position="85"/>
    </location>
</feature>
<feature type="compositionally biased region" description="Polar residues" evidence="2">
    <location>
        <begin position="370"/>
        <end position="394"/>
    </location>
</feature>
<dbReference type="EMBL" id="NAJO01000045">
    <property type="protein sequence ID" value="OQN98505.1"/>
    <property type="molecule type" value="Genomic_DNA"/>
</dbReference>
<keyword evidence="5" id="KW-1185">Reference proteome</keyword>
<dbReference type="Pfam" id="PF20233">
    <property type="entry name" value="DUF6590"/>
    <property type="match status" value="1"/>
</dbReference>
<feature type="compositionally biased region" description="Basic and acidic residues" evidence="2">
    <location>
        <begin position="662"/>
        <end position="676"/>
    </location>
</feature>
<comment type="caution">
    <text evidence="4">The sequence shown here is derived from an EMBL/GenBank/DDBJ whole genome shotgun (WGS) entry which is preliminary data.</text>
</comment>
<name>A0A1V8SH87_9PEZI</name>
<evidence type="ECO:0000256" key="2">
    <source>
        <dbReference type="SAM" id="MobiDB-lite"/>
    </source>
</evidence>
<feature type="domain" description="DUF6590" evidence="3">
    <location>
        <begin position="121"/>
        <end position="260"/>
    </location>
</feature>
<proteinExistence type="predicted"/>
<dbReference type="InParanoid" id="A0A1V8SH87"/>
<feature type="region of interest" description="Disordered" evidence="2">
    <location>
        <begin position="646"/>
        <end position="676"/>
    </location>
</feature>
<gene>
    <name evidence="4" type="ORF">B0A48_15766</name>
</gene>
<evidence type="ECO:0000313" key="5">
    <source>
        <dbReference type="Proteomes" id="UP000192596"/>
    </source>
</evidence>
<feature type="coiled-coil region" evidence="1">
    <location>
        <begin position="456"/>
        <end position="487"/>
    </location>
</feature>